<feature type="domain" description="CHK kinase-like" evidence="1">
    <location>
        <begin position="106"/>
        <end position="267"/>
    </location>
</feature>
<dbReference type="PANTHER" id="PTHR11012">
    <property type="entry name" value="PROTEIN KINASE-LIKE DOMAIN-CONTAINING"/>
    <property type="match status" value="1"/>
</dbReference>
<protein>
    <submittedName>
        <fullName evidence="2">Kinase</fullName>
    </submittedName>
</protein>
<evidence type="ECO:0000313" key="2">
    <source>
        <dbReference type="EMBL" id="AQP98418.1"/>
    </source>
</evidence>
<dbReference type="InterPro" id="IPR011009">
    <property type="entry name" value="Kinase-like_dom_sf"/>
</dbReference>
<dbReference type="STRING" id="247523.B0W48_00585"/>
<dbReference type="Pfam" id="PF02958">
    <property type="entry name" value="EcKL"/>
    <property type="match status" value="1"/>
</dbReference>
<evidence type="ECO:0000313" key="3">
    <source>
        <dbReference type="Proteomes" id="UP000188243"/>
    </source>
</evidence>
<accession>A0A1Q2GTG8</accession>
<sequence>MAFYIPLLQPHFKHIEIGDTLTSLWSGCGSIVQCQLDDEPCVVKAIKIPRYINHPKIKQSEFALKRKQHSYNVEYTFYKLYSQHLSAHAQSIECISAINRDDEYALVFKNFTKHGFVQARSEHIKAILKWLAHFHAFNLNKPADGLWQQGNYWHLSTRPDEFNKLKTSANKKSDIKNAAHKIDEQLQRCEYKTLIHGDAKIANFAAKLATSERSKILGYDFQYIGAGTGIVDVMYFMTSCLSDTQLHECADEYLAYYFDNLKAAITTYHPKAPADKIANDWLALWPAAWADFYRFLAGWSPEHQKINSYMLKQVNNWLAANI</sequence>
<dbReference type="AlphaFoldDB" id="A0A1Q2GTG8"/>
<dbReference type="GO" id="GO:0016301">
    <property type="term" value="F:kinase activity"/>
    <property type="evidence" value="ECO:0007669"/>
    <property type="project" value="UniProtKB-KW"/>
</dbReference>
<dbReference type="EMBL" id="CP019628">
    <property type="protein sequence ID" value="AQP98418.1"/>
    <property type="molecule type" value="Genomic_DNA"/>
</dbReference>
<dbReference type="SUPFAM" id="SSF56112">
    <property type="entry name" value="Protein kinase-like (PK-like)"/>
    <property type="match status" value="1"/>
</dbReference>
<keyword evidence="2" id="KW-0418">Kinase</keyword>
<organism evidence="2 3">
    <name type="scientific">Pseudoalteromonas aliena</name>
    <dbReference type="NCBI Taxonomy" id="247523"/>
    <lineage>
        <taxon>Bacteria</taxon>
        <taxon>Pseudomonadati</taxon>
        <taxon>Pseudomonadota</taxon>
        <taxon>Gammaproteobacteria</taxon>
        <taxon>Alteromonadales</taxon>
        <taxon>Pseudoalteromonadaceae</taxon>
        <taxon>Pseudoalteromonas</taxon>
    </lineage>
</organism>
<keyword evidence="2" id="KW-0808">Transferase</keyword>
<reference evidence="2 3" key="1">
    <citation type="submission" date="2017-02" db="EMBL/GenBank/DDBJ databases">
        <title>Complete genome sequence of the cold-active Pseudoalteromonas aliena strain EH1 isolated from Arctic seawater.</title>
        <authorList>
            <person name="Kim E."/>
            <person name="Heo E."/>
            <person name="Kim H."/>
            <person name="Kim D."/>
        </authorList>
    </citation>
    <scope>NUCLEOTIDE SEQUENCE [LARGE SCALE GENOMIC DNA]</scope>
    <source>
        <strain evidence="2 3">EH1</strain>
    </source>
</reference>
<dbReference type="InterPro" id="IPR004119">
    <property type="entry name" value="EcKL"/>
</dbReference>
<name>A0A1Q2GTG8_9GAMM</name>
<dbReference type="Proteomes" id="UP000188243">
    <property type="component" value="Chromosome"/>
</dbReference>
<dbReference type="Gene3D" id="3.90.1200.10">
    <property type="match status" value="1"/>
</dbReference>
<evidence type="ECO:0000259" key="1">
    <source>
        <dbReference type="SMART" id="SM00587"/>
    </source>
</evidence>
<dbReference type="SMART" id="SM00587">
    <property type="entry name" value="CHK"/>
    <property type="match status" value="1"/>
</dbReference>
<proteinExistence type="predicted"/>
<dbReference type="InterPro" id="IPR015897">
    <property type="entry name" value="CHK_kinase-like"/>
</dbReference>
<gene>
    <name evidence="2" type="ORF">B0W48_00585</name>
</gene>
<dbReference type="PANTHER" id="PTHR11012:SF30">
    <property type="entry name" value="PROTEIN KINASE-LIKE DOMAIN-CONTAINING"/>
    <property type="match status" value="1"/>
</dbReference>
<dbReference type="KEGG" id="paln:B0W48_00585"/>
<dbReference type="RefSeq" id="WP_077535153.1">
    <property type="nucleotide sequence ID" value="NZ_CANLYY010000010.1"/>
</dbReference>